<evidence type="ECO:0000256" key="10">
    <source>
        <dbReference type="PIRNR" id="PIRNR015601"/>
    </source>
</evidence>
<comment type="similarity">
    <text evidence="2 10">Belongs to the RNA methyltransferase RsmE family.</text>
</comment>
<feature type="domain" description="Ribosomal RNA small subunit methyltransferase E PUA-like" evidence="12">
    <location>
        <begin position="18"/>
        <end position="56"/>
    </location>
</feature>
<dbReference type="InterPro" id="IPR029026">
    <property type="entry name" value="tRNA_m1G_MTases_N"/>
</dbReference>
<evidence type="ECO:0000313" key="14">
    <source>
        <dbReference type="Proteomes" id="UP000054172"/>
    </source>
</evidence>
<dbReference type="GO" id="GO:0070475">
    <property type="term" value="P:rRNA base methylation"/>
    <property type="evidence" value="ECO:0007669"/>
    <property type="project" value="TreeGrafter"/>
</dbReference>
<dbReference type="PANTHER" id="PTHR30027">
    <property type="entry name" value="RIBOSOMAL RNA SMALL SUBUNIT METHYLTRANSFERASE E"/>
    <property type="match status" value="1"/>
</dbReference>
<evidence type="ECO:0000259" key="12">
    <source>
        <dbReference type="Pfam" id="PF20260"/>
    </source>
</evidence>
<dbReference type="InterPro" id="IPR015947">
    <property type="entry name" value="PUA-like_sf"/>
</dbReference>
<name>A0A0Q4AXQ0_9BACT</name>
<dbReference type="STRING" id="1702214.AL399_05595"/>
<accession>A0A0Q4AXQ0</accession>
<dbReference type="EC" id="2.1.1.193" evidence="10"/>
<dbReference type="Proteomes" id="UP000054172">
    <property type="component" value="Unassembled WGS sequence"/>
</dbReference>
<feature type="domain" description="Ribosomal RNA small subunit methyltransferase E methyltransferase" evidence="11">
    <location>
        <begin position="72"/>
        <end position="228"/>
    </location>
</feature>
<proteinExistence type="inferred from homology"/>
<evidence type="ECO:0000256" key="8">
    <source>
        <dbReference type="ARBA" id="ARBA00025699"/>
    </source>
</evidence>
<dbReference type="NCBIfam" id="TIGR00046">
    <property type="entry name" value="RsmE family RNA methyltransferase"/>
    <property type="match status" value="1"/>
</dbReference>
<evidence type="ECO:0000313" key="13">
    <source>
        <dbReference type="EMBL" id="KQM08750.1"/>
    </source>
</evidence>
<dbReference type="SUPFAM" id="SSF75217">
    <property type="entry name" value="alpha/beta knot"/>
    <property type="match status" value="1"/>
</dbReference>
<keyword evidence="3 10" id="KW-0963">Cytoplasm</keyword>
<evidence type="ECO:0000256" key="6">
    <source>
        <dbReference type="ARBA" id="ARBA00022679"/>
    </source>
</evidence>
<evidence type="ECO:0000256" key="1">
    <source>
        <dbReference type="ARBA" id="ARBA00004496"/>
    </source>
</evidence>
<comment type="subcellular location">
    <subcellularLocation>
        <location evidence="1 10">Cytoplasm</location>
    </subcellularLocation>
</comment>
<keyword evidence="6 10" id="KW-0808">Transferase</keyword>
<dbReference type="InterPro" id="IPR046886">
    <property type="entry name" value="RsmE_MTase_dom"/>
</dbReference>
<keyword evidence="4 10" id="KW-0698">rRNA processing</keyword>
<dbReference type="SUPFAM" id="SSF88697">
    <property type="entry name" value="PUA domain-like"/>
    <property type="match status" value="1"/>
</dbReference>
<dbReference type="PATRIC" id="fig|1702214.3.peg.163"/>
<sequence length="233" mass="25021">MHTFYVSALQAGHCSLSPEESYHCAKVLRLQEGERVLLIDGCGARAEGVIEGCSPKVVSLRVDGVEVQERSLPERTWVAVAPPKSSERVDWMVEKAVEIGVGRLTLLQVGRSVRRMANVERLQRIAISAAKQSARAWVPRIEVGVPFSQVLQQPTAGLVRAIAHLGEGVTQPLRGLLKGRNEPLQLLVGPEGGFAPSEVDEAVACGYSPVSLGEGRLRVETAVLVGCAFAGVR</sequence>
<keyword evidence="14" id="KW-1185">Reference proteome</keyword>
<gene>
    <name evidence="13" type="ORF">AL399_05595</name>
</gene>
<organism evidence="13 14">
    <name type="scientific">Candidatus [Bacteroides] periocalifornicus</name>
    <dbReference type="NCBI Taxonomy" id="1702214"/>
    <lineage>
        <taxon>Bacteria</taxon>
        <taxon>Pseudomonadati</taxon>
        <taxon>Bacteroidota</taxon>
    </lineage>
</organism>
<evidence type="ECO:0000256" key="7">
    <source>
        <dbReference type="ARBA" id="ARBA00022691"/>
    </source>
</evidence>
<dbReference type="AlphaFoldDB" id="A0A0Q4AXQ0"/>
<evidence type="ECO:0000256" key="3">
    <source>
        <dbReference type="ARBA" id="ARBA00022490"/>
    </source>
</evidence>
<dbReference type="GO" id="GO:0005737">
    <property type="term" value="C:cytoplasm"/>
    <property type="evidence" value="ECO:0007669"/>
    <property type="project" value="UniProtKB-SubCell"/>
</dbReference>
<evidence type="ECO:0000256" key="2">
    <source>
        <dbReference type="ARBA" id="ARBA00005528"/>
    </source>
</evidence>
<evidence type="ECO:0000256" key="9">
    <source>
        <dbReference type="ARBA" id="ARBA00047944"/>
    </source>
</evidence>
<dbReference type="GO" id="GO:0070042">
    <property type="term" value="F:rRNA (uridine-N3-)-methyltransferase activity"/>
    <property type="evidence" value="ECO:0007669"/>
    <property type="project" value="TreeGrafter"/>
</dbReference>
<dbReference type="PIRSF" id="PIRSF015601">
    <property type="entry name" value="MTase_slr0722"/>
    <property type="match status" value="1"/>
</dbReference>
<dbReference type="CDD" id="cd18084">
    <property type="entry name" value="RsmE-like"/>
    <property type="match status" value="1"/>
</dbReference>
<dbReference type="InterPro" id="IPR046887">
    <property type="entry name" value="RsmE_PUA-like"/>
</dbReference>
<reference evidence="13" key="1">
    <citation type="submission" date="2015-08" db="EMBL/GenBank/DDBJ databases">
        <title>Candidatus Bacteriodes Periocalifornicus.</title>
        <authorList>
            <person name="McLean J.S."/>
            <person name="Kelley S."/>
        </authorList>
    </citation>
    <scope>NUCLEOTIDE SEQUENCE [LARGE SCALE GENOMIC DNA]</scope>
    <source>
        <strain evidence="13">12B</strain>
    </source>
</reference>
<dbReference type="Gene3D" id="3.40.1280.10">
    <property type="match status" value="1"/>
</dbReference>
<keyword evidence="7 10" id="KW-0949">S-adenosyl-L-methionine</keyword>
<evidence type="ECO:0000259" key="11">
    <source>
        <dbReference type="Pfam" id="PF04452"/>
    </source>
</evidence>
<dbReference type="Pfam" id="PF04452">
    <property type="entry name" value="Methyltrans_RNA"/>
    <property type="match status" value="1"/>
</dbReference>
<comment type="catalytic activity">
    <reaction evidence="9 10">
        <text>uridine(1498) in 16S rRNA + S-adenosyl-L-methionine = N(3)-methyluridine(1498) in 16S rRNA + S-adenosyl-L-homocysteine + H(+)</text>
        <dbReference type="Rhea" id="RHEA:42920"/>
        <dbReference type="Rhea" id="RHEA-COMP:10283"/>
        <dbReference type="Rhea" id="RHEA-COMP:10284"/>
        <dbReference type="ChEBI" id="CHEBI:15378"/>
        <dbReference type="ChEBI" id="CHEBI:57856"/>
        <dbReference type="ChEBI" id="CHEBI:59789"/>
        <dbReference type="ChEBI" id="CHEBI:65315"/>
        <dbReference type="ChEBI" id="CHEBI:74502"/>
        <dbReference type="EC" id="2.1.1.193"/>
    </reaction>
</comment>
<evidence type="ECO:0000256" key="5">
    <source>
        <dbReference type="ARBA" id="ARBA00022603"/>
    </source>
</evidence>
<dbReference type="PANTHER" id="PTHR30027:SF3">
    <property type="entry name" value="16S RRNA (URACIL(1498)-N(3))-METHYLTRANSFERASE"/>
    <property type="match status" value="1"/>
</dbReference>
<evidence type="ECO:0000256" key="4">
    <source>
        <dbReference type="ARBA" id="ARBA00022552"/>
    </source>
</evidence>
<protein>
    <recommendedName>
        <fullName evidence="10">Ribosomal RNA small subunit methyltransferase E</fullName>
        <ecNumber evidence="10">2.1.1.193</ecNumber>
    </recommendedName>
</protein>
<dbReference type="InterPro" id="IPR029028">
    <property type="entry name" value="Alpha/beta_knot_MTases"/>
</dbReference>
<dbReference type="InterPro" id="IPR006700">
    <property type="entry name" value="RsmE"/>
</dbReference>
<comment type="caution">
    <text evidence="13">The sequence shown here is derived from an EMBL/GenBank/DDBJ whole genome shotgun (WGS) entry which is preliminary data.</text>
</comment>
<dbReference type="EMBL" id="LIIK01000023">
    <property type="protein sequence ID" value="KQM08750.1"/>
    <property type="molecule type" value="Genomic_DNA"/>
</dbReference>
<dbReference type="Pfam" id="PF20260">
    <property type="entry name" value="PUA_4"/>
    <property type="match status" value="1"/>
</dbReference>
<comment type="function">
    <text evidence="8 10">Specifically methylates the N3 position of the uracil ring of uridine 1498 (m3U1498) in 16S rRNA. Acts on the fully assembled 30S ribosomal subunit.</text>
</comment>
<keyword evidence="5 10" id="KW-0489">Methyltransferase</keyword>